<reference evidence="4" key="1">
    <citation type="journal article" date="2020" name="Fungal Divers.">
        <title>Resolving the Mortierellaceae phylogeny through synthesis of multi-gene phylogenetics and phylogenomics.</title>
        <authorList>
            <person name="Vandepol N."/>
            <person name="Liber J."/>
            <person name="Desiro A."/>
            <person name="Na H."/>
            <person name="Kennedy M."/>
            <person name="Barry K."/>
            <person name="Grigoriev I.V."/>
            <person name="Miller A.N."/>
            <person name="O'Donnell K."/>
            <person name="Stajich J.E."/>
            <person name="Bonito G."/>
        </authorList>
    </citation>
    <scope>NUCLEOTIDE SEQUENCE</scope>
    <source>
        <strain evidence="4">KOD1015</strain>
    </source>
</reference>
<proteinExistence type="predicted"/>
<dbReference type="GO" id="GO:0007264">
    <property type="term" value="P:small GTPase-mediated signal transduction"/>
    <property type="evidence" value="ECO:0007669"/>
    <property type="project" value="InterPro"/>
</dbReference>
<feature type="compositionally biased region" description="Low complexity" evidence="2">
    <location>
        <begin position="1047"/>
        <end position="1074"/>
    </location>
</feature>
<feature type="region of interest" description="Disordered" evidence="2">
    <location>
        <begin position="897"/>
        <end position="926"/>
    </location>
</feature>
<dbReference type="Gene3D" id="1.10.840.10">
    <property type="entry name" value="Ras guanine-nucleotide exchange factors catalytic domain"/>
    <property type="match status" value="1"/>
</dbReference>
<dbReference type="InterPro" id="IPR023578">
    <property type="entry name" value="Ras_GEF_dom_sf"/>
</dbReference>
<sequence>MDKDILNLQSLLQTARMEHDSGDFKHAYSKFIKVQAIAVHTLNSHVHFRDNGVLESTPENYAQLFAYAQEALRRAKDVLDSAKSRSAKASSMSKQNASSSASSMTKTSRPGLAPSLSSQRSLTSASRIGKRTKRNIPMIPISPLTRQSLLNNYVLSQVTMRLEQAKHTPKDHNSGGSNGLAVFRRLIEDVRIQQAKVDAVNVQIQSVANSTITSWDPDTIAKQLTIIDMSLFRDMAIPRDLVRSDRHQSPAQFCVDFENYLAHSVAHLLLQEWDQTHPQATNGSSSTLSSKSSNSGHAATNPIAHVIRVAYILLHVYRNFNAFMAIMRALTFPEVKRMHKLWSGIPSKSKEHFRKLMSIYRDHGEPQGYKSMLVGKLDTFQDVGKDAMVAIPWMRYHQDEVTSIVNSYDTGNEAVGGQGDVVLSSPGARKLASVSALLTQCKMNDEGNLDRAELNERTVHTGSHKSREPILIDGIKAPLTPVWDLVSLASGDISLQHWLLSRPYLNKQQLIDESLAIEPLSHGEELPCYDTLLGAGNLNELVTEDESADAAQDDTFEHVVAPEPDLEAGSPRGSGTRSALENALVTEADIDDIMDELLNDDELDDVSLFGDDGDDGVTTGVLQNRKTTEGAGSKEDILASYRERSRDVLQFLGIESDGSSGGEEDDFLSTGPSKQSKGKMRATSEEENAEIDQLMSHVKQLVQDSEGSRQELVQRYDALMGNTDSGVNNSMDLYENSTGTTQEQLSKTSGEGSLDTDRPSTPKTTIPSLESLRMQLEQLDQVQDDDVVVTSSSVLEPMEPVSSPCAAEDAIEGNECDKHPAESDVVQTVALQELEMNSLDSSIQSSEPWVSASPSLSATVTVKDQDTTLTLMMNSDTTTTPDKEKLPVHEMVLPARDETAREEEPQKSTHVRASFDGESSSCEVKDTEQAEVADWTGTESTGNCETGLLVSNSMPISRAVTETITLSRVSSRDDSFVTALERVESHRNEDENQPLSDASPEAPQGIEITPRASPTTLETATTTTTTTTAEVEEGPVPRAARQRRRIAGGVISLPTSSKTLHAKTSTTSLSSAAHSTTTTTLLRHADLVEADSMVSTTIADLSKDSDDRGSTATSIKVQGLDTETDTQNKGSSSEDRAASTAAPSAKADVTVDEENSKSAQLLSTDAESEGGGGEVTRNLEQEAEQQGSESKETS</sequence>
<organism evidence="4 5">
    <name type="scientific">Lunasporangiospora selenospora</name>
    <dbReference type="NCBI Taxonomy" id="979761"/>
    <lineage>
        <taxon>Eukaryota</taxon>
        <taxon>Fungi</taxon>
        <taxon>Fungi incertae sedis</taxon>
        <taxon>Mucoromycota</taxon>
        <taxon>Mortierellomycotina</taxon>
        <taxon>Mortierellomycetes</taxon>
        <taxon>Mortierellales</taxon>
        <taxon>Mortierellaceae</taxon>
        <taxon>Lunasporangiospora</taxon>
    </lineage>
</organism>
<feature type="region of interest" description="Disordered" evidence="2">
    <location>
        <begin position="654"/>
        <end position="687"/>
    </location>
</feature>
<dbReference type="AlphaFoldDB" id="A0A9P6KBK4"/>
<dbReference type="PROSITE" id="PS50009">
    <property type="entry name" value="RASGEF_CAT"/>
    <property type="match status" value="1"/>
</dbReference>
<feature type="region of interest" description="Disordered" evidence="2">
    <location>
        <begin position="1101"/>
        <end position="1194"/>
    </location>
</feature>
<evidence type="ECO:0000313" key="4">
    <source>
        <dbReference type="EMBL" id="KAF9578873.1"/>
    </source>
</evidence>
<dbReference type="Proteomes" id="UP000780801">
    <property type="component" value="Unassembled WGS sequence"/>
</dbReference>
<feature type="compositionally biased region" description="Basic and acidic residues" evidence="2">
    <location>
        <begin position="897"/>
        <end position="907"/>
    </location>
</feature>
<evidence type="ECO:0000256" key="1">
    <source>
        <dbReference type="PROSITE-ProRule" id="PRU00168"/>
    </source>
</evidence>
<dbReference type="Pfam" id="PF00617">
    <property type="entry name" value="RasGEF"/>
    <property type="match status" value="1"/>
</dbReference>
<dbReference type="GO" id="GO:0005085">
    <property type="term" value="F:guanyl-nucleotide exchange factor activity"/>
    <property type="evidence" value="ECO:0007669"/>
    <property type="project" value="UniProtKB-KW"/>
</dbReference>
<keyword evidence="1" id="KW-0344">Guanine-nucleotide releasing factor</keyword>
<evidence type="ECO:0000256" key="2">
    <source>
        <dbReference type="SAM" id="MobiDB-lite"/>
    </source>
</evidence>
<keyword evidence="5" id="KW-1185">Reference proteome</keyword>
<comment type="caution">
    <text evidence="4">The sequence shown here is derived from an EMBL/GenBank/DDBJ whole genome shotgun (WGS) entry which is preliminary data.</text>
</comment>
<accession>A0A9P6KBK4</accession>
<dbReference type="SUPFAM" id="SSF48366">
    <property type="entry name" value="Ras GEF"/>
    <property type="match status" value="1"/>
</dbReference>
<name>A0A9P6KBK4_9FUNG</name>
<gene>
    <name evidence="4" type="ORF">BGW38_005123</name>
</gene>
<feature type="compositionally biased region" description="Low complexity" evidence="2">
    <location>
        <begin position="87"/>
        <end position="108"/>
    </location>
</feature>
<feature type="region of interest" description="Disordered" evidence="2">
    <location>
        <begin position="83"/>
        <end position="129"/>
    </location>
</feature>
<dbReference type="EMBL" id="JAABOA010003240">
    <property type="protein sequence ID" value="KAF9578873.1"/>
    <property type="molecule type" value="Genomic_DNA"/>
</dbReference>
<protein>
    <recommendedName>
        <fullName evidence="3">Ras-GEF domain-containing protein</fullName>
    </recommendedName>
</protein>
<feature type="region of interest" description="Disordered" evidence="2">
    <location>
        <begin position="721"/>
        <end position="766"/>
    </location>
</feature>
<dbReference type="OrthoDB" id="10254377at2759"/>
<feature type="region of interest" description="Disordered" evidence="2">
    <location>
        <begin position="278"/>
        <end position="298"/>
    </location>
</feature>
<dbReference type="InterPro" id="IPR036964">
    <property type="entry name" value="RASGEF_cat_dom_sf"/>
</dbReference>
<dbReference type="SMART" id="SM00147">
    <property type="entry name" value="RasGEF"/>
    <property type="match status" value="1"/>
</dbReference>
<feature type="compositionally biased region" description="Low complexity" evidence="2">
    <location>
        <begin position="115"/>
        <end position="127"/>
    </location>
</feature>
<feature type="compositionally biased region" description="Low complexity" evidence="2">
    <location>
        <begin position="1015"/>
        <end position="1039"/>
    </location>
</feature>
<evidence type="ECO:0000313" key="5">
    <source>
        <dbReference type="Proteomes" id="UP000780801"/>
    </source>
</evidence>
<evidence type="ECO:0000259" key="3">
    <source>
        <dbReference type="PROSITE" id="PS50009"/>
    </source>
</evidence>
<feature type="compositionally biased region" description="Low complexity" evidence="2">
    <location>
        <begin position="284"/>
        <end position="295"/>
    </location>
</feature>
<feature type="compositionally biased region" description="Polar residues" evidence="2">
    <location>
        <begin position="722"/>
        <end position="751"/>
    </location>
</feature>
<feature type="region of interest" description="Disordered" evidence="2">
    <location>
        <begin position="610"/>
        <end position="634"/>
    </location>
</feature>
<feature type="domain" description="Ras-GEF" evidence="3">
    <location>
        <begin position="216"/>
        <end position="482"/>
    </location>
</feature>
<dbReference type="InterPro" id="IPR001895">
    <property type="entry name" value="RASGEF_cat_dom"/>
</dbReference>
<feature type="region of interest" description="Disordered" evidence="2">
    <location>
        <begin position="983"/>
        <end position="1074"/>
    </location>
</feature>
<feature type="compositionally biased region" description="Low complexity" evidence="2">
    <location>
        <begin position="1138"/>
        <end position="1147"/>
    </location>
</feature>